<dbReference type="SUPFAM" id="SSF51735">
    <property type="entry name" value="NAD(P)-binding Rossmann-fold domains"/>
    <property type="match status" value="1"/>
</dbReference>
<gene>
    <name evidence="4" type="ORF">Daesc_008236</name>
</gene>
<dbReference type="InterPro" id="IPR002347">
    <property type="entry name" value="SDR_fam"/>
</dbReference>
<dbReference type="PANTHER" id="PTHR43976:SF16">
    <property type="entry name" value="SHORT-CHAIN DEHYDROGENASE_REDUCTASE FAMILY PROTEIN"/>
    <property type="match status" value="1"/>
</dbReference>
<protein>
    <submittedName>
        <fullName evidence="4">Uncharacterized protein</fullName>
    </submittedName>
</protein>
<dbReference type="InterPro" id="IPR036291">
    <property type="entry name" value="NAD(P)-bd_dom_sf"/>
</dbReference>
<evidence type="ECO:0000313" key="4">
    <source>
        <dbReference type="EMBL" id="KAK6949913.1"/>
    </source>
</evidence>
<sequence>MSSAVWLITGASNGMGLSFSLRALKAGHKVVGAMRNPTRAAEAVKAIESQGGKVVQLDMTESQSSIREKVEAAEKIYGKIDVLAVLPGMRARRSGTIVNISSIAGQDGLPTCSVYAGSKFALEGLSESLAREVAEWNINVLIVEPGQFRTNFLRGSVTNEKGLPEHEKDTPVGNTMKHFHELEGSQRGDPDKLADRVFEVVTGEGEAGALKGKILRLPLGKDCLARLDAKIAKLKSDVEASRAIAESTDL</sequence>
<organism evidence="4 5">
    <name type="scientific">Daldinia eschscholtzii</name>
    <dbReference type="NCBI Taxonomy" id="292717"/>
    <lineage>
        <taxon>Eukaryota</taxon>
        <taxon>Fungi</taxon>
        <taxon>Dikarya</taxon>
        <taxon>Ascomycota</taxon>
        <taxon>Pezizomycotina</taxon>
        <taxon>Sordariomycetes</taxon>
        <taxon>Xylariomycetidae</taxon>
        <taxon>Xylariales</taxon>
        <taxon>Hypoxylaceae</taxon>
        <taxon>Daldinia</taxon>
    </lineage>
</organism>
<dbReference type="PROSITE" id="PS00061">
    <property type="entry name" value="ADH_SHORT"/>
    <property type="match status" value="1"/>
</dbReference>
<evidence type="ECO:0000256" key="2">
    <source>
        <dbReference type="ARBA" id="ARBA00022857"/>
    </source>
</evidence>
<dbReference type="Proteomes" id="UP001369815">
    <property type="component" value="Unassembled WGS sequence"/>
</dbReference>
<dbReference type="AlphaFoldDB" id="A0AAX6MBR4"/>
<dbReference type="Pfam" id="PF00106">
    <property type="entry name" value="adh_short"/>
    <property type="match status" value="2"/>
</dbReference>
<dbReference type="PANTHER" id="PTHR43976">
    <property type="entry name" value="SHORT CHAIN DEHYDROGENASE"/>
    <property type="match status" value="1"/>
</dbReference>
<dbReference type="InterPro" id="IPR020904">
    <property type="entry name" value="Sc_DH/Rdtase_CS"/>
</dbReference>
<reference evidence="4 5" key="1">
    <citation type="journal article" date="2024" name="Front Chem Biol">
        <title>Unveiling the potential of Daldinia eschscholtzii MFLUCC 19-0629 through bioactivity and bioinformatics studies for enhanced sustainable agriculture production.</title>
        <authorList>
            <person name="Brooks S."/>
            <person name="Weaver J.A."/>
            <person name="Klomchit A."/>
            <person name="Alharthi S.A."/>
            <person name="Onlamun T."/>
            <person name="Nurani R."/>
            <person name="Vong T.K."/>
            <person name="Alberti F."/>
            <person name="Greco C."/>
        </authorList>
    </citation>
    <scope>NUCLEOTIDE SEQUENCE [LARGE SCALE GENOMIC DNA]</scope>
    <source>
        <strain evidence="4">MFLUCC 19-0629</strain>
    </source>
</reference>
<comment type="similarity">
    <text evidence="1">Belongs to the short-chain dehydrogenases/reductases (SDR) family.</text>
</comment>
<dbReference type="InterPro" id="IPR051911">
    <property type="entry name" value="SDR_oxidoreductase"/>
</dbReference>
<proteinExistence type="inferred from homology"/>
<dbReference type="Gene3D" id="3.40.50.720">
    <property type="entry name" value="NAD(P)-binding Rossmann-like Domain"/>
    <property type="match status" value="2"/>
</dbReference>
<keyword evidence="5" id="KW-1185">Reference proteome</keyword>
<dbReference type="GO" id="GO:0016491">
    <property type="term" value="F:oxidoreductase activity"/>
    <property type="evidence" value="ECO:0007669"/>
    <property type="project" value="UniProtKB-KW"/>
</dbReference>
<evidence type="ECO:0000256" key="1">
    <source>
        <dbReference type="ARBA" id="ARBA00006484"/>
    </source>
</evidence>
<accession>A0AAX6MBR4</accession>
<name>A0AAX6MBR4_9PEZI</name>
<evidence type="ECO:0000313" key="5">
    <source>
        <dbReference type="Proteomes" id="UP001369815"/>
    </source>
</evidence>
<keyword evidence="3" id="KW-0560">Oxidoreductase</keyword>
<comment type="caution">
    <text evidence="4">The sequence shown here is derived from an EMBL/GenBank/DDBJ whole genome shotgun (WGS) entry which is preliminary data.</text>
</comment>
<dbReference type="EMBL" id="JBANMG010000008">
    <property type="protein sequence ID" value="KAK6949913.1"/>
    <property type="molecule type" value="Genomic_DNA"/>
</dbReference>
<dbReference type="PRINTS" id="PR00081">
    <property type="entry name" value="GDHRDH"/>
</dbReference>
<evidence type="ECO:0000256" key="3">
    <source>
        <dbReference type="ARBA" id="ARBA00023002"/>
    </source>
</evidence>
<keyword evidence="2" id="KW-0521">NADP</keyword>